<evidence type="ECO:0000259" key="3">
    <source>
        <dbReference type="PROSITE" id="PS51186"/>
    </source>
</evidence>
<evidence type="ECO:0000256" key="2">
    <source>
        <dbReference type="ARBA" id="ARBA00023315"/>
    </source>
</evidence>
<name>A0ABD5TC37_9EURY</name>
<dbReference type="PANTHER" id="PTHR43877">
    <property type="entry name" value="AMINOALKYLPHOSPHONATE N-ACETYLTRANSFERASE-RELATED-RELATED"/>
    <property type="match status" value="1"/>
</dbReference>
<evidence type="ECO:0000313" key="5">
    <source>
        <dbReference type="Proteomes" id="UP001596443"/>
    </source>
</evidence>
<dbReference type="AlphaFoldDB" id="A0ABD5TC37"/>
<evidence type="ECO:0000256" key="1">
    <source>
        <dbReference type="ARBA" id="ARBA00022679"/>
    </source>
</evidence>
<proteinExistence type="predicted"/>
<feature type="domain" description="N-acetyltransferase" evidence="3">
    <location>
        <begin position="12"/>
        <end position="172"/>
    </location>
</feature>
<dbReference type="Pfam" id="PF00583">
    <property type="entry name" value="Acetyltransf_1"/>
    <property type="match status" value="1"/>
</dbReference>
<dbReference type="EMBL" id="JBHSWX010000012">
    <property type="protein sequence ID" value="MFC6786829.1"/>
    <property type="molecule type" value="Genomic_DNA"/>
</dbReference>
<dbReference type="InterPro" id="IPR016181">
    <property type="entry name" value="Acyl_CoA_acyltransferase"/>
</dbReference>
<comment type="caution">
    <text evidence="4">The sequence shown here is derived from an EMBL/GenBank/DDBJ whole genome shotgun (WGS) entry which is preliminary data.</text>
</comment>
<organism evidence="4 5">
    <name type="scientific">Halobaculum halobium</name>
    <dbReference type="NCBI Taxonomy" id="3032281"/>
    <lineage>
        <taxon>Archaea</taxon>
        <taxon>Methanobacteriati</taxon>
        <taxon>Methanobacteriota</taxon>
        <taxon>Stenosarchaea group</taxon>
        <taxon>Halobacteria</taxon>
        <taxon>Halobacteriales</taxon>
        <taxon>Haloferacaceae</taxon>
        <taxon>Halobaculum</taxon>
    </lineage>
</organism>
<dbReference type="GO" id="GO:0016746">
    <property type="term" value="F:acyltransferase activity"/>
    <property type="evidence" value="ECO:0007669"/>
    <property type="project" value="UniProtKB-KW"/>
</dbReference>
<dbReference type="PANTHER" id="PTHR43877:SF2">
    <property type="entry name" value="AMINOALKYLPHOSPHONATE N-ACETYLTRANSFERASE-RELATED"/>
    <property type="match status" value="1"/>
</dbReference>
<sequence>MDIEVRPVASPTEFRAALVVNRDAWRDAYADILPADTLDAMTVPDGVDLQERYDRATGRDRAFLVAVDRKPGAVVGFVDAVWGDGRKAFCERTDAELRALYVAPDAQGAGVGSALLDGVVDRVPDAFDRLALETFTENRDAREFYEARGFERIGTSAFEADGTSYPTAVYARVLSVDDGTRAL</sequence>
<dbReference type="PROSITE" id="PS51186">
    <property type="entry name" value="GNAT"/>
    <property type="match status" value="1"/>
</dbReference>
<dbReference type="InterPro" id="IPR000182">
    <property type="entry name" value="GNAT_dom"/>
</dbReference>
<reference evidence="4 5" key="1">
    <citation type="journal article" date="2019" name="Int. J. Syst. Evol. Microbiol.">
        <title>The Global Catalogue of Microorganisms (GCM) 10K type strain sequencing project: providing services to taxonomists for standard genome sequencing and annotation.</title>
        <authorList>
            <consortium name="The Broad Institute Genomics Platform"/>
            <consortium name="The Broad Institute Genome Sequencing Center for Infectious Disease"/>
            <person name="Wu L."/>
            <person name="Ma J."/>
        </authorList>
    </citation>
    <scope>NUCLEOTIDE SEQUENCE [LARGE SCALE GENOMIC DNA]</scope>
    <source>
        <strain evidence="4 5">SYNS20</strain>
    </source>
</reference>
<keyword evidence="2 4" id="KW-0012">Acyltransferase</keyword>
<dbReference type="InterPro" id="IPR050832">
    <property type="entry name" value="Bact_Acetyltransf"/>
</dbReference>
<dbReference type="RefSeq" id="WP_284061029.1">
    <property type="nucleotide sequence ID" value="NZ_CP126158.1"/>
</dbReference>
<keyword evidence="5" id="KW-1185">Reference proteome</keyword>
<dbReference type="Proteomes" id="UP001596443">
    <property type="component" value="Unassembled WGS sequence"/>
</dbReference>
<dbReference type="SUPFAM" id="SSF55729">
    <property type="entry name" value="Acyl-CoA N-acyltransferases (Nat)"/>
    <property type="match status" value="1"/>
</dbReference>
<dbReference type="CDD" id="cd04301">
    <property type="entry name" value="NAT_SF"/>
    <property type="match status" value="1"/>
</dbReference>
<gene>
    <name evidence="4" type="ORF">ACFQFD_12770</name>
</gene>
<dbReference type="Gene3D" id="3.40.630.30">
    <property type="match status" value="1"/>
</dbReference>
<accession>A0ABD5TC37</accession>
<dbReference type="EC" id="2.3.-.-" evidence="4"/>
<keyword evidence="1 4" id="KW-0808">Transferase</keyword>
<evidence type="ECO:0000313" key="4">
    <source>
        <dbReference type="EMBL" id="MFC6786829.1"/>
    </source>
</evidence>
<dbReference type="GeneID" id="81209929"/>
<protein>
    <submittedName>
        <fullName evidence="4">GNAT family N-acetyltransferase</fullName>
        <ecNumber evidence="4">2.3.-.-</ecNumber>
    </submittedName>
</protein>